<name>A0A4E0QPM9_9GAMM</name>
<feature type="non-terminal residue" evidence="1">
    <location>
        <position position="241"/>
    </location>
</feature>
<evidence type="ECO:0000313" key="1">
    <source>
        <dbReference type="EMBL" id="TGO02943.1"/>
    </source>
</evidence>
<protein>
    <submittedName>
        <fullName evidence="1">Uncharacterized protein</fullName>
    </submittedName>
</protein>
<organism evidence="1 2">
    <name type="scientific">Candidatus Thiomargarita nelsonii</name>
    <dbReference type="NCBI Taxonomy" id="1003181"/>
    <lineage>
        <taxon>Bacteria</taxon>
        <taxon>Pseudomonadati</taxon>
        <taxon>Pseudomonadota</taxon>
        <taxon>Gammaproteobacteria</taxon>
        <taxon>Thiotrichales</taxon>
        <taxon>Thiotrichaceae</taxon>
        <taxon>Thiomargarita</taxon>
    </lineage>
</organism>
<comment type="caution">
    <text evidence="1">The sequence shown here is derived from an EMBL/GenBank/DDBJ whole genome shotgun (WGS) entry which is preliminary data.</text>
</comment>
<dbReference type="Proteomes" id="UP000030428">
    <property type="component" value="Unassembled WGS sequence"/>
</dbReference>
<gene>
    <name evidence="1" type="ORF">PN36_15455</name>
</gene>
<dbReference type="AlphaFoldDB" id="A0A4E0QPM9"/>
<accession>A0A4E0QPM9</accession>
<dbReference type="EMBL" id="JSZA02000056">
    <property type="protein sequence ID" value="TGO02943.1"/>
    <property type="molecule type" value="Genomic_DNA"/>
</dbReference>
<evidence type="ECO:0000313" key="2">
    <source>
        <dbReference type="Proteomes" id="UP000030428"/>
    </source>
</evidence>
<proteinExistence type="predicted"/>
<sequence>MKKAKKVTRIAYSDDLNQAKYDALNEIAKRCGSIRTEVWRNFGSVSGLSARFRPVRDGWIAEGHIKNLPQRNEVTERSGVIWRATLSDTLDDVKANREAAKEKVIRHIFRNVDDKDKRKELFKKLKNDAVWVNNSYLRRLMRQPFRKQGKNHAFNQIVLESGSYKCFSHNGKNYIEVIGLKRGKRIAIPVATNYSITGQIRLILREGQVEIHYTIDNTDDRACGNKEIGIDKGYTEVFVDS</sequence>
<keyword evidence="2" id="KW-1185">Reference proteome</keyword>
<reference evidence="1 2" key="1">
    <citation type="journal article" date="2016" name="Front. Microbiol.">
        <title>Single-Cell (Meta-)Genomics of a Dimorphic Candidatus Thiomargarita nelsonii Reveals Genomic Plasticity.</title>
        <authorList>
            <person name="Flood B.E."/>
            <person name="Fliss P."/>
            <person name="Jones D.S."/>
            <person name="Dick G.J."/>
            <person name="Jain S."/>
            <person name="Kaster A.K."/>
            <person name="Winkel M."/>
            <person name="Mussmann M."/>
            <person name="Bailey J."/>
        </authorList>
    </citation>
    <scope>NUCLEOTIDE SEQUENCE [LARGE SCALE GENOMIC DNA]</scope>
    <source>
        <strain evidence="1">Hydrate Ridge</strain>
    </source>
</reference>